<dbReference type="STRING" id="1921764.BSR28_07145"/>
<dbReference type="PROSITE" id="PS50005">
    <property type="entry name" value="TPR"/>
    <property type="match status" value="1"/>
</dbReference>
<keyword evidence="1" id="KW-0802">TPR repeat</keyword>
<feature type="repeat" description="TPR" evidence="1">
    <location>
        <begin position="668"/>
        <end position="701"/>
    </location>
</feature>
<dbReference type="EMBL" id="MQSV01000006">
    <property type="protein sequence ID" value="OKL46158.1"/>
    <property type="molecule type" value="Genomic_DNA"/>
</dbReference>
<evidence type="ECO:0000256" key="1">
    <source>
        <dbReference type="PROSITE-ProRule" id="PRU00339"/>
    </source>
</evidence>
<protein>
    <submittedName>
        <fullName evidence="2">Uncharacterized protein</fullName>
    </submittedName>
</protein>
<gene>
    <name evidence="2" type="ORF">BSR29_07850</name>
</gene>
<dbReference type="AlphaFoldDB" id="A0A1Q5PJU1"/>
<evidence type="ECO:0000313" key="2">
    <source>
        <dbReference type="EMBL" id="OKL46158.1"/>
    </source>
</evidence>
<keyword evidence="3" id="KW-1185">Reference proteome</keyword>
<name>A0A1Q5PJU1_9ACTO</name>
<organism evidence="2 3">
    <name type="scientific">Boudabousia liubingyangii</name>
    <dbReference type="NCBI Taxonomy" id="1921764"/>
    <lineage>
        <taxon>Bacteria</taxon>
        <taxon>Bacillati</taxon>
        <taxon>Actinomycetota</taxon>
        <taxon>Actinomycetes</taxon>
        <taxon>Actinomycetales</taxon>
        <taxon>Actinomycetaceae</taxon>
        <taxon>Boudabousia</taxon>
    </lineage>
</organism>
<dbReference type="InterPro" id="IPR019734">
    <property type="entry name" value="TPR_rpt"/>
</dbReference>
<reference evidence="2 3" key="1">
    <citation type="submission" date="2016-11" db="EMBL/GenBank/DDBJ databases">
        <title>Actinomyces gypaetusis sp. nov. isolated from the vulture Gypaetus barbatus in Qinghai Tibet Plateau China.</title>
        <authorList>
            <person name="Meng X."/>
        </authorList>
    </citation>
    <scope>NUCLEOTIDE SEQUENCE [LARGE SCALE GENOMIC DNA]</scope>
    <source>
        <strain evidence="2 3">VUL4_2</strain>
    </source>
</reference>
<dbReference type="Proteomes" id="UP000186785">
    <property type="component" value="Unassembled WGS sequence"/>
</dbReference>
<evidence type="ECO:0000313" key="3">
    <source>
        <dbReference type="Proteomes" id="UP000186785"/>
    </source>
</evidence>
<dbReference type="InterPro" id="IPR011990">
    <property type="entry name" value="TPR-like_helical_dom_sf"/>
</dbReference>
<dbReference type="SUPFAM" id="SSF48452">
    <property type="entry name" value="TPR-like"/>
    <property type="match status" value="2"/>
</dbReference>
<dbReference type="Gene3D" id="1.25.40.10">
    <property type="entry name" value="Tetratricopeptide repeat domain"/>
    <property type="match status" value="1"/>
</dbReference>
<comment type="caution">
    <text evidence="2">The sequence shown here is derived from an EMBL/GenBank/DDBJ whole genome shotgun (WGS) entry which is preliminary data.</text>
</comment>
<proteinExistence type="predicted"/>
<sequence>MHSEDEILEQLYLARHYPFGEARLALVAQAVNWADEAEIGSLQVRARIELCLCYANEGHSMNCIPPFVWLLEHEKAHPEDFDHETIEMMCWAYKFALGELPAHPEVGREQIEEIAQEMRDYYLKNGASLQSFYSVYYDVCRFLGDNEGAERAYQGWKTEPIDANSNCPGCDPMLEVSHLVREEQYDAALKLGFKTMGSPEACAEQPAATQAIILDALGRTQRFATAWECHLSAWRQQRNRLENLGEGSYHLIYLARLGAVERGLKCFREQAPLLARSTNPWGAMNWAAAAHLVLSKLPEEQAENELLGIRIAEQETVSWPGLEPDQTLGEARDLLGDYAIHMAMKFDRRNGNQAISQQVQRVIEAASYPNAPQVEGATALLEPETQARLSPEELELLKTAKLPLPQPEETQPDFPPAQMELQEPPVLPQQLSLDDLEDAPTVVSYDRECLTWLEMRRQPDMESTRSRYQNQFRRELLNKARNGEDDFDEAKLAAMTNAELMVVEKLGQPSLLLGLSEMALWTLRQRLPEPEEVTDLTDLEYLATHLEVLQDEDRPFVLPENPYKKQFAFEMLGAMVGAYEQLRDQDQSGQRFLTALAIYQAAWRLEHDPILGEMRAEIEELVKEHVDWQQRWDIRQAYLLVEQDPKAALEILTQARGRTTKDSLVAYTWIHYFMGYAYIQLGEYRPAIKNFREAYQLALKLNEPLMIVSKNNGLLSALVDQSRYLEAAEILEESLGYLTEDKHTRLYAVLIKRYQEILADLDESKLAAKVGQEAATLIWELGDHEVAQDTLASAAEQFQLAEEPLNAIAAYELYLERAAGMPAPTSAAELLEISNARRHLAMVLAHIATPGQAEEHRSRALTLLTEAREELLDWLPKCDPHEAQIFRFHLADITDDAAFVNLFTRNPDEAAPGFVAAGKVFGELGMPVVSAEAYLRAGKVFLEDLFNVEAAAQALASGQEQLGNYSNLIDPRWEGRFQRAKQQAETLAQLLEDFGSSQSW</sequence>
<accession>A0A1Q5PJU1</accession>